<organism evidence="1 2">
    <name type="scientific">Papaver atlanticum</name>
    <dbReference type="NCBI Taxonomy" id="357466"/>
    <lineage>
        <taxon>Eukaryota</taxon>
        <taxon>Viridiplantae</taxon>
        <taxon>Streptophyta</taxon>
        <taxon>Embryophyta</taxon>
        <taxon>Tracheophyta</taxon>
        <taxon>Spermatophyta</taxon>
        <taxon>Magnoliopsida</taxon>
        <taxon>Ranunculales</taxon>
        <taxon>Papaveraceae</taxon>
        <taxon>Papaveroideae</taxon>
        <taxon>Papaver</taxon>
    </lineage>
</organism>
<reference evidence="1" key="1">
    <citation type="submission" date="2022-04" db="EMBL/GenBank/DDBJ databases">
        <title>A functionally conserved STORR gene fusion in Papaver species that diverged 16.8 million years ago.</title>
        <authorList>
            <person name="Catania T."/>
        </authorList>
    </citation>
    <scope>NUCLEOTIDE SEQUENCE</scope>
    <source>
        <strain evidence="1">S-188037</strain>
    </source>
</reference>
<dbReference type="AlphaFoldDB" id="A0AAD4T0H0"/>
<sequence length="164" mass="19814">MANARWVSWRIMGYMKDHIKCKPSTIMNRMKRKHGVTISYWTAWHARHMCLREIFGSYEKSYRQVPELCRQILLENPGSIAKWSKDIVHHQFEGLFVMFVMEDEKLLMETLYLRQQLAKNWSKKGLMERAEGRLSGHRDNVRFFNCYPSTENVWLVENDRDRRQ</sequence>
<dbReference type="PANTHER" id="PTHR31973">
    <property type="entry name" value="POLYPROTEIN, PUTATIVE-RELATED"/>
    <property type="match status" value="1"/>
</dbReference>
<gene>
    <name evidence="1" type="ORF">MKW98_009270</name>
</gene>
<keyword evidence="2" id="KW-1185">Reference proteome</keyword>
<dbReference type="PANTHER" id="PTHR31973:SF187">
    <property type="entry name" value="MUTATOR TRANSPOSASE MUDRA PROTEIN"/>
    <property type="match status" value="1"/>
</dbReference>
<dbReference type="EMBL" id="JAJJMB010006586">
    <property type="protein sequence ID" value="KAI3934289.1"/>
    <property type="molecule type" value="Genomic_DNA"/>
</dbReference>
<dbReference type="Proteomes" id="UP001202328">
    <property type="component" value="Unassembled WGS sequence"/>
</dbReference>
<accession>A0AAD4T0H0</accession>
<proteinExistence type="predicted"/>
<protein>
    <submittedName>
        <fullName evidence="1">Uncharacterized protein</fullName>
    </submittedName>
</protein>
<evidence type="ECO:0000313" key="1">
    <source>
        <dbReference type="EMBL" id="KAI3934289.1"/>
    </source>
</evidence>
<name>A0AAD4T0H0_9MAGN</name>
<evidence type="ECO:0000313" key="2">
    <source>
        <dbReference type="Proteomes" id="UP001202328"/>
    </source>
</evidence>
<comment type="caution">
    <text evidence="1">The sequence shown here is derived from an EMBL/GenBank/DDBJ whole genome shotgun (WGS) entry which is preliminary data.</text>
</comment>